<evidence type="ECO:0000313" key="5">
    <source>
        <dbReference type="EMBL" id="BBY51680.1"/>
    </source>
</evidence>
<dbReference type="Gene3D" id="3.40.50.1820">
    <property type="entry name" value="alpha/beta hydrolase"/>
    <property type="match status" value="1"/>
</dbReference>
<feature type="compositionally biased region" description="Basic and acidic residues" evidence="2">
    <location>
        <begin position="100"/>
        <end position="109"/>
    </location>
</feature>
<sequence length="498" mass="51920">MVMGKRSHVGRMGAVAVGLGIGAAVAAGWSAPQASADADGGTSASSESSSDSSSESSSPAASKPDAANKSKDPASGPGAKDDDAAATDTDEDAEESATTARDRKPQPKDNDDDEQRETVKPTDLEPVTTPEPEHAVPVSAPTRPVDEPSVSTVPVLTRRDTDRTTVSPPIEPAAPALTSSAPPTDLAAAALPPTDQRLYTGTPSLVSQVVTLGLRVVDVVLRPFGGILAFTSLDIPIFTDGVPPFFLTHGLHVQRSDFEGTPVWTLRPASSTEKVIIGLHGGAYVAEASLFHWWTYTDMARDTGATVVVPLYPLLPEGKAAEVVPDTADFISAMISQHGAENVSVIGDSAGGGLALAATQELVRRGSPVPSRMVLLAPWLDATVSDPRSAAIDGDDPLLDVPSLQGDGREWAGSLGADHPYASPLNGSLDGLPPTTVFSGSLDLLTPDSLRLRQRTIDEGLTNFSFEFRNGMIHDWPIFAFLPDAIGVRPAINRALLG</sequence>
<dbReference type="EMBL" id="AP022593">
    <property type="protein sequence ID" value="BBY51680.1"/>
    <property type="molecule type" value="Genomic_DNA"/>
</dbReference>
<dbReference type="Proteomes" id="UP000467428">
    <property type="component" value="Chromosome"/>
</dbReference>
<accession>A0A7I7S5C7</accession>
<proteinExistence type="predicted"/>
<evidence type="ECO:0000259" key="4">
    <source>
        <dbReference type="Pfam" id="PF07859"/>
    </source>
</evidence>
<organism evidence="5 6">
    <name type="scientific">Mycolicibacterium arabiense</name>
    <dbReference type="NCBI Taxonomy" id="1286181"/>
    <lineage>
        <taxon>Bacteria</taxon>
        <taxon>Bacillati</taxon>
        <taxon>Actinomycetota</taxon>
        <taxon>Actinomycetes</taxon>
        <taxon>Mycobacteriales</taxon>
        <taxon>Mycobacteriaceae</taxon>
        <taxon>Mycolicibacterium</taxon>
    </lineage>
</organism>
<keyword evidence="3" id="KW-0732">Signal</keyword>
<feature type="signal peptide" evidence="3">
    <location>
        <begin position="1"/>
        <end position="26"/>
    </location>
</feature>
<evidence type="ECO:0000313" key="6">
    <source>
        <dbReference type="Proteomes" id="UP000467428"/>
    </source>
</evidence>
<name>A0A7I7S5C7_9MYCO</name>
<reference evidence="5 6" key="1">
    <citation type="journal article" date="2019" name="Emerg. Microbes Infect.">
        <title>Comprehensive subspecies identification of 175 nontuberculous mycobacteria species based on 7547 genomic profiles.</title>
        <authorList>
            <person name="Matsumoto Y."/>
            <person name="Kinjo T."/>
            <person name="Motooka D."/>
            <person name="Nabeya D."/>
            <person name="Jung N."/>
            <person name="Uechi K."/>
            <person name="Horii T."/>
            <person name="Iida T."/>
            <person name="Fujita J."/>
            <person name="Nakamura S."/>
        </authorList>
    </citation>
    <scope>NUCLEOTIDE SEQUENCE [LARGE SCALE GENOMIC DNA]</scope>
    <source>
        <strain evidence="5 6">JCM 18538</strain>
    </source>
</reference>
<dbReference type="KEGG" id="marz:MARA_51480"/>
<dbReference type="SUPFAM" id="SSF53474">
    <property type="entry name" value="alpha/beta-Hydrolases"/>
    <property type="match status" value="1"/>
</dbReference>
<keyword evidence="6" id="KW-1185">Reference proteome</keyword>
<feature type="compositionally biased region" description="Low complexity" evidence="2">
    <location>
        <begin position="164"/>
        <end position="184"/>
    </location>
</feature>
<keyword evidence="1" id="KW-0378">Hydrolase</keyword>
<geneLocation type="plasmid" evidence="6">
    <name>pjcm18538 dna</name>
</geneLocation>
<dbReference type="PANTHER" id="PTHR48081">
    <property type="entry name" value="AB HYDROLASE SUPERFAMILY PROTEIN C4A8.06C"/>
    <property type="match status" value="1"/>
</dbReference>
<feature type="compositionally biased region" description="Acidic residues" evidence="2">
    <location>
        <begin position="84"/>
        <end position="95"/>
    </location>
</feature>
<feature type="domain" description="Alpha/beta hydrolase fold-3" evidence="4">
    <location>
        <begin position="277"/>
        <end position="476"/>
    </location>
</feature>
<gene>
    <name evidence="5" type="ORF">MARA_51480</name>
</gene>
<feature type="chain" id="PRO_5039291791" description="Alpha/beta hydrolase fold-3 domain-containing protein" evidence="3">
    <location>
        <begin position="27"/>
        <end position="498"/>
    </location>
</feature>
<feature type="compositionally biased region" description="Low complexity" evidence="2">
    <location>
        <begin position="30"/>
        <end position="65"/>
    </location>
</feature>
<feature type="region of interest" description="Disordered" evidence="2">
    <location>
        <begin position="30"/>
        <end position="184"/>
    </location>
</feature>
<dbReference type="InterPro" id="IPR050300">
    <property type="entry name" value="GDXG_lipolytic_enzyme"/>
</dbReference>
<dbReference type="AlphaFoldDB" id="A0A7I7S5C7"/>
<evidence type="ECO:0000256" key="2">
    <source>
        <dbReference type="SAM" id="MobiDB-lite"/>
    </source>
</evidence>
<dbReference type="GO" id="GO:0016787">
    <property type="term" value="F:hydrolase activity"/>
    <property type="evidence" value="ECO:0007669"/>
    <property type="project" value="UniProtKB-KW"/>
</dbReference>
<dbReference type="InterPro" id="IPR029058">
    <property type="entry name" value="AB_hydrolase_fold"/>
</dbReference>
<dbReference type="PANTHER" id="PTHR48081:SF8">
    <property type="entry name" value="ALPHA_BETA HYDROLASE FOLD-3 DOMAIN-CONTAINING PROTEIN-RELATED"/>
    <property type="match status" value="1"/>
</dbReference>
<dbReference type="Pfam" id="PF07859">
    <property type="entry name" value="Abhydrolase_3"/>
    <property type="match status" value="1"/>
</dbReference>
<evidence type="ECO:0000256" key="3">
    <source>
        <dbReference type="SAM" id="SignalP"/>
    </source>
</evidence>
<dbReference type="InterPro" id="IPR013094">
    <property type="entry name" value="AB_hydrolase_3"/>
</dbReference>
<protein>
    <recommendedName>
        <fullName evidence="4">Alpha/beta hydrolase fold-3 domain-containing protein</fullName>
    </recommendedName>
</protein>
<evidence type="ECO:0000256" key="1">
    <source>
        <dbReference type="ARBA" id="ARBA00022801"/>
    </source>
</evidence>